<dbReference type="EMBL" id="BSYO01000027">
    <property type="protein sequence ID" value="GMH24151.1"/>
    <property type="molecule type" value="Genomic_DNA"/>
</dbReference>
<accession>A0AAD3Y221</accession>
<gene>
    <name evidence="2" type="ORF">Nepgr_025994</name>
</gene>
<comment type="caution">
    <text evidence="2">The sequence shown here is derived from an EMBL/GenBank/DDBJ whole genome shotgun (WGS) entry which is preliminary data.</text>
</comment>
<name>A0AAD3Y221_NEPGR</name>
<evidence type="ECO:0000313" key="2">
    <source>
        <dbReference type="EMBL" id="GMH24151.1"/>
    </source>
</evidence>
<feature type="signal peptide" evidence="1">
    <location>
        <begin position="1"/>
        <end position="20"/>
    </location>
</feature>
<protein>
    <submittedName>
        <fullName evidence="2">Uncharacterized protein</fullName>
    </submittedName>
</protein>
<keyword evidence="3" id="KW-1185">Reference proteome</keyword>
<evidence type="ECO:0000313" key="3">
    <source>
        <dbReference type="Proteomes" id="UP001279734"/>
    </source>
</evidence>
<dbReference type="AlphaFoldDB" id="A0AAD3Y221"/>
<sequence>MHGFFKISLVLILAKPSLEGWNADLDAVAWYRWKSAASRAVHFLAIGSDGYEAVMGALLTGAAQCQLRNALLRRRYHLRFVACSAVVAVDGSGRFPLMLECSRVFGVVNFADDYLVVSKLDPELKPPAACCSTAMRPVISNDIVVLVGWRNSSIDVDRYY</sequence>
<proteinExistence type="predicted"/>
<dbReference type="Proteomes" id="UP001279734">
    <property type="component" value="Unassembled WGS sequence"/>
</dbReference>
<feature type="chain" id="PRO_5041897037" evidence="1">
    <location>
        <begin position="21"/>
        <end position="160"/>
    </location>
</feature>
<evidence type="ECO:0000256" key="1">
    <source>
        <dbReference type="SAM" id="SignalP"/>
    </source>
</evidence>
<organism evidence="2 3">
    <name type="scientific">Nepenthes gracilis</name>
    <name type="common">Slender pitcher plant</name>
    <dbReference type="NCBI Taxonomy" id="150966"/>
    <lineage>
        <taxon>Eukaryota</taxon>
        <taxon>Viridiplantae</taxon>
        <taxon>Streptophyta</taxon>
        <taxon>Embryophyta</taxon>
        <taxon>Tracheophyta</taxon>
        <taxon>Spermatophyta</taxon>
        <taxon>Magnoliopsida</taxon>
        <taxon>eudicotyledons</taxon>
        <taxon>Gunneridae</taxon>
        <taxon>Pentapetalae</taxon>
        <taxon>Caryophyllales</taxon>
        <taxon>Nepenthaceae</taxon>
        <taxon>Nepenthes</taxon>
    </lineage>
</organism>
<keyword evidence="1" id="KW-0732">Signal</keyword>
<reference evidence="2" key="1">
    <citation type="submission" date="2023-05" db="EMBL/GenBank/DDBJ databases">
        <title>Nepenthes gracilis genome sequencing.</title>
        <authorList>
            <person name="Fukushima K."/>
        </authorList>
    </citation>
    <scope>NUCLEOTIDE SEQUENCE</scope>
    <source>
        <strain evidence="2">SING2019-196</strain>
    </source>
</reference>